<dbReference type="OrthoDB" id="1931494at2759"/>
<name>A0A5A7NYW2_STRAF</name>
<dbReference type="AlphaFoldDB" id="A0A5A7NYW2"/>
<accession>A0A5A7NYW2</accession>
<evidence type="ECO:0000256" key="6">
    <source>
        <dbReference type="ARBA" id="ARBA00023163"/>
    </source>
</evidence>
<dbReference type="GO" id="GO:0005634">
    <property type="term" value="C:nucleus"/>
    <property type="evidence" value="ECO:0007669"/>
    <property type="project" value="UniProtKB-SubCell"/>
</dbReference>
<evidence type="ECO:0000256" key="5">
    <source>
        <dbReference type="ARBA" id="ARBA00023125"/>
    </source>
</evidence>
<evidence type="ECO:0000313" key="10">
    <source>
        <dbReference type="EMBL" id="GER25448.1"/>
    </source>
</evidence>
<dbReference type="PRINTS" id="PR00367">
    <property type="entry name" value="ETHRSPELEMNT"/>
</dbReference>
<gene>
    <name evidence="10" type="ORF">STAS_01025</name>
</gene>
<dbReference type="PANTHER" id="PTHR31677">
    <property type="entry name" value="AP2 DOMAIN CLASS TRANSCRIPTION FACTOR"/>
    <property type="match status" value="1"/>
</dbReference>
<dbReference type="FunFam" id="3.30.730.10:FF:000001">
    <property type="entry name" value="Ethylene-responsive transcription factor 2"/>
    <property type="match status" value="1"/>
</dbReference>
<keyword evidence="4" id="KW-0805">Transcription regulation</keyword>
<keyword evidence="3" id="KW-0611">Plant defense</keyword>
<dbReference type="SMART" id="SM00380">
    <property type="entry name" value="AP2"/>
    <property type="match status" value="1"/>
</dbReference>
<keyword evidence="11" id="KW-1185">Reference proteome</keyword>
<dbReference type="PANTHER" id="PTHR31677:SF157">
    <property type="entry name" value="AP2_ERF DOMAIN-CONTAINING PROTEIN"/>
    <property type="match status" value="1"/>
</dbReference>
<evidence type="ECO:0000256" key="1">
    <source>
        <dbReference type="ARBA" id="ARBA00004123"/>
    </source>
</evidence>
<dbReference type="GO" id="GO:0009873">
    <property type="term" value="P:ethylene-activated signaling pathway"/>
    <property type="evidence" value="ECO:0007669"/>
    <property type="project" value="UniProtKB-KW"/>
</dbReference>
<proteinExistence type="predicted"/>
<evidence type="ECO:0000256" key="7">
    <source>
        <dbReference type="ARBA" id="ARBA00023242"/>
    </source>
</evidence>
<feature type="domain" description="AP2/ERF" evidence="9">
    <location>
        <begin position="13"/>
        <end position="70"/>
    </location>
</feature>
<dbReference type="InterPro" id="IPR001471">
    <property type="entry name" value="AP2/ERF_dom"/>
</dbReference>
<reference evidence="11" key="1">
    <citation type="journal article" date="2019" name="Curr. Biol.">
        <title>Genome Sequence of Striga asiatica Provides Insight into the Evolution of Plant Parasitism.</title>
        <authorList>
            <person name="Yoshida S."/>
            <person name="Kim S."/>
            <person name="Wafula E.K."/>
            <person name="Tanskanen J."/>
            <person name="Kim Y.M."/>
            <person name="Honaas L."/>
            <person name="Yang Z."/>
            <person name="Spallek T."/>
            <person name="Conn C.E."/>
            <person name="Ichihashi Y."/>
            <person name="Cheong K."/>
            <person name="Cui S."/>
            <person name="Der J.P."/>
            <person name="Gundlach H."/>
            <person name="Jiao Y."/>
            <person name="Hori C."/>
            <person name="Ishida J.K."/>
            <person name="Kasahara H."/>
            <person name="Kiba T."/>
            <person name="Kim M.S."/>
            <person name="Koo N."/>
            <person name="Laohavisit A."/>
            <person name="Lee Y.H."/>
            <person name="Lumba S."/>
            <person name="McCourt P."/>
            <person name="Mortimer J.C."/>
            <person name="Mutuku J.M."/>
            <person name="Nomura T."/>
            <person name="Sasaki-Sekimoto Y."/>
            <person name="Seto Y."/>
            <person name="Wang Y."/>
            <person name="Wakatake T."/>
            <person name="Sakakibara H."/>
            <person name="Demura T."/>
            <person name="Yamaguchi S."/>
            <person name="Yoneyama K."/>
            <person name="Manabe R.I."/>
            <person name="Nelson D.C."/>
            <person name="Schulman A.H."/>
            <person name="Timko M.P."/>
            <person name="dePamphilis C.W."/>
            <person name="Choi D."/>
            <person name="Shirasu K."/>
        </authorList>
    </citation>
    <scope>NUCLEOTIDE SEQUENCE [LARGE SCALE GENOMIC DNA]</scope>
    <source>
        <strain evidence="11">cv. UVA1</strain>
    </source>
</reference>
<feature type="region of interest" description="Disordered" evidence="8">
    <location>
        <begin position="140"/>
        <end position="182"/>
    </location>
</feature>
<comment type="caution">
    <text evidence="10">The sequence shown here is derived from an EMBL/GenBank/DDBJ whole genome shotgun (WGS) entry which is preliminary data.</text>
</comment>
<dbReference type="CDD" id="cd00018">
    <property type="entry name" value="AP2"/>
    <property type="match status" value="1"/>
</dbReference>
<dbReference type="PROSITE" id="PS51032">
    <property type="entry name" value="AP2_ERF"/>
    <property type="match status" value="1"/>
</dbReference>
<keyword evidence="7" id="KW-0539">Nucleus</keyword>
<dbReference type="SUPFAM" id="SSF54171">
    <property type="entry name" value="DNA-binding domain"/>
    <property type="match status" value="1"/>
</dbReference>
<dbReference type="InterPro" id="IPR016177">
    <property type="entry name" value="DNA-bd_dom_sf"/>
</dbReference>
<evidence type="ECO:0000313" key="11">
    <source>
        <dbReference type="Proteomes" id="UP000325081"/>
    </source>
</evidence>
<feature type="compositionally biased region" description="Polar residues" evidence="8">
    <location>
        <begin position="140"/>
        <end position="157"/>
    </location>
</feature>
<organism evidence="10 11">
    <name type="scientific">Striga asiatica</name>
    <name type="common">Asiatic witchweed</name>
    <name type="synonym">Buchnera asiatica</name>
    <dbReference type="NCBI Taxonomy" id="4170"/>
    <lineage>
        <taxon>Eukaryota</taxon>
        <taxon>Viridiplantae</taxon>
        <taxon>Streptophyta</taxon>
        <taxon>Embryophyta</taxon>
        <taxon>Tracheophyta</taxon>
        <taxon>Spermatophyta</taxon>
        <taxon>Magnoliopsida</taxon>
        <taxon>eudicotyledons</taxon>
        <taxon>Gunneridae</taxon>
        <taxon>Pentapetalae</taxon>
        <taxon>asterids</taxon>
        <taxon>lamiids</taxon>
        <taxon>Lamiales</taxon>
        <taxon>Orobanchaceae</taxon>
        <taxon>Buchnereae</taxon>
        <taxon>Striga</taxon>
    </lineage>
</organism>
<evidence type="ECO:0000256" key="4">
    <source>
        <dbReference type="ARBA" id="ARBA00023015"/>
    </source>
</evidence>
<evidence type="ECO:0000256" key="2">
    <source>
        <dbReference type="ARBA" id="ARBA00022745"/>
    </source>
</evidence>
<keyword evidence="6" id="KW-0804">Transcription</keyword>
<comment type="subcellular location">
    <subcellularLocation>
        <location evidence="1">Nucleus</location>
    </subcellularLocation>
</comment>
<dbReference type="GO" id="GO:0006952">
    <property type="term" value="P:defense response"/>
    <property type="evidence" value="ECO:0007669"/>
    <property type="project" value="UniProtKB-KW"/>
</dbReference>
<keyword evidence="2" id="KW-0936">Ethylene signaling pathway</keyword>
<dbReference type="InterPro" id="IPR036955">
    <property type="entry name" value="AP2/ERF_dom_sf"/>
</dbReference>
<dbReference type="GO" id="GO:0003677">
    <property type="term" value="F:DNA binding"/>
    <property type="evidence" value="ECO:0007669"/>
    <property type="project" value="UniProtKB-KW"/>
</dbReference>
<protein>
    <submittedName>
        <fullName evidence="10">Ethylene-responsive transcription factor</fullName>
    </submittedName>
</protein>
<dbReference type="Pfam" id="PF00847">
    <property type="entry name" value="AP2"/>
    <property type="match status" value="1"/>
</dbReference>
<evidence type="ECO:0000256" key="8">
    <source>
        <dbReference type="SAM" id="MobiDB-lite"/>
    </source>
</evidence>
<evidence type="ECO:0000256" key="3">
    <source>
        <dbReference type="ARBA" id="ARBA00022821"/>
    </source>
</evidence>
<dbReference type="EMBL" id="BKCP01000003">
    <property type="protein sequence ID" value="GER25448.1"/>
    <property type="molecule type" value="Genomic_DNA"/>
</dbReference>
<dbReference type="Proteomes" id="UP000325081">
    <property type="component" value="Unassembled WGS sequence"/>
</dbReference>
<keyword evidence="5" id="KW-0238">DNA-binding</keyword>
<sequence length="182" mass="19907">MLGPRMTAGGEVHYRGVRRRPWGRYAAEIRDPNRKARVWLGTFETAEAAAMAYDDAARRFRGPRAKTNFPSPPEPAAELHRPAARNPLLPLPLTQTVFLSPDPACMVFPAFHGAYLASPPAMLTLGPDSRREIMDLMSRARSQGNGPAQSESGSSLATEDLPHVGRGMRLDLDLNLPPPENA</sequence>
<dbReference type="Gene3D" id="3.30.730.10">
    <property type="entry name" value="AP2/ERF domain"/>
    <property type="match status" value="1"/>
</dbReference>
<evidence type="ECO:0000259" key="9">
    <source>
        <dbReference type="PROSITE" id="PS51032"/>
    </source>
</evidence>
<feature type="compositionally biased region" description="Basic and acidic residues" evidence="8">
    <location>
        <begin position="160"/>
        <end position="172"/>
    </location>
</feature>
<dbReference type="GO" id="GO:0003700">
    <property type="term" value="F:DNA-binding transcription factor activity"/>
    <property type="evidence" value="ECO:0007669"/>
    <property type="project" value="InterPro"/>
</dbReference>